<dbReference type="EMBL" id="JBDFQZ010000003">
    <property type="protein sequence ID" value="KAK9740287.1"/>
    <property type="molecule type" value="Genomic_DNA"/>
</dbReference>
<feature type="domain" description="PPM-type phosphatase" evidence="1">
    <location>
        <begin position="26"/>
        <end position="57"/>
    </location>
</feature>
<reference evidence="2 3" key="1">
    <citation type="submission" date="2024-03" db="EMBL/GenBank/DDBJ databases">
        <title>WGS assembly of Saponaria officinalis var. Norfolk2.</title>
        <authorList>
            <person name="Jenkins J."/>
            <person name="Shu S."/>
            <person name="Grimwood J."/>
            <person name="Barry K."/>
            <person name="Goodstein D."/>
            <person name="Schmutz J."/>
            <person name="Leebens-Mack J."/>
            <person name="Osbourn A."/>
        </authorList>
    </citation>
    <scope>NUCLEOTIDE SEQUENCE [LARGE SCALE GENOMIC DNA]</scope>
    <source>
        <strain evidence="3">cv. Norfolk2</strain>
        <strain evidence="2">JIC</strain>
        <tissue evidence="2">Leaf</tissue>
    </source>
</reference>
<dbReference type="EMBL" id="JBDFQZ010000003">
    <property type="protein sequence ID" value="KAK9740284.1"/>
    <property type="molecule type" value="Genomic_DNA"/>
</dbReference>
<name>A0AAW1LYB0_SAPOF</name>
<sequence>MEDYFQTKISKVDGQMAAFFGVFDGTRRVGGVLAVSRAFGDKLLKQNVTAEPKIQATLGRGTCSHLLVAAPKGFTCGRGLVFRVA</sequence>
<dbReference type="EMBL" id="JBDFQZ010000003">
    <property type="protein sequence ID" value="KAK9740286.1"/>
    <property type="molecule type" value="Genomic_DNA"/>
</dbReference>
<accession>A0AAW1LYB0</accession>
<evidence type="ECO:0000313" key="2">
    <source>
        <dbReference type="EMBL" id="KAK9740283.1"/>
    </source>
</evidence>
<gene>
    <name evidence="2" type="ORF">RND81_03G024200</name>
</gene>
<evidence type="ECO:0000313" key="3">
    <source>
        <dbReference type="Proteomes" id="UP001443914"/>
    </source>
</evidence>
<dbReference type="Gene3D" id="3.60.40.10">
    <property type="entry name" value="PPM-type phosphatase domain"/>
    <property type="match status" value="1"/>
</dbReference>
<dbReference type="SUPFAM" id="SSF81606">
    <property type="entry name" value="PP2C-like"/>
    <property type="match status" value="1"/>
</dbReference>
<dbReference type="Proteomes" id="UP001443914">
    <property type="component" value="Unassembled WGS sequence"/>
</dbReference>
<dbReference type="EMBL" id="JBDFQZ010000003">
    <property type="protein sequence ID" value="KAK9740285.1"/>
    <property type="molecule type" value="Genomic_DNA"/>
</dbReference>
<protein>
    <recommendedName>
        <fullName evidence="1">PPM-type phosphatase domain-containing protein</fullName>
    </recommendedName>
</protein>
<dbReference type="EMBL" id="JBDFQZ010000003">
    <property type="protein sequence ID" value="KAK9740283.1"/>
    <property type="molecule type" value="Genomic_DNA"/>
</dbReference>
<organism evidence="2 3">
    <name type="scientific">Saponaria officinalis</name>
    <name type="common">Common soapwort</name>
    <name type="synonym">Lychnis saponaria</name>
    <dbReference type="NCBI Taxonomy" id="3572"/>
    <lineage>
        <taxon>Eukaryota</taxon>
        <taxon>Viridiplantae</taxon>
        <taxon>Streptophyta</taxon>
        <taxon>Embryophyta</taxon>
        <taxon>Tracheophyta</taxon>
        <taxon>Spermatophyta</taxon>
        <taxon>Magnoliopsida</taxon>
        <taxon>eudicotyledons</taxon>
        <taxon>Gunneridae</taxon>
        <taxon>Pentapetalae</taxon>
        <taxon>Caryophyllales</taxon>
        <taxon>Caryophyllaceae</taxon>
        <taxon>Caryophylleae</taxon>
        <taxon>Saponaria</taxon>
    </lineage>
</organism>
<dbReference type="EMBL" id="JBDFQZ010000003">
    <property type="protein sequence ID" value="KAK9740282.1"/>
    <property type="molecule type" value="Genomic_DNA"/>
</dbReference>
<dbReference type="InterPro" id="IPR036457">
    <property type="entry name" value="PPM-type-like_dom_sf"/>
</dbReference>
<dbReference type="InterPro" id="IPR001932">
    <property type="entry name" value="PPM-type_phosphatase-like_dom"/>
</dbReference>
<dbReference type="AlphaFoldDB" id="A0AAW1LYB0"/>
<proteinExistence type="predicted"/>
<dbReference type="Pfam" id="PF00481">
    <property type="entry name" value="PP2C"/>
    <property type="match status" value="1"/>
</dbReference>
<evidence type="ECO:0000259" key="1">
    <source>
        <dbReference type="Pfam" id="PF00481"/>
    </source>
</evidence>
<comment type="caution">
    <text evidence="2">The sequence shown here is derived from an EMBL/GenBank/DDBJ whole genome shotgun (WGS) entry which is preliminary data.</text>
</comment>
<keyword evidence="3" id="KW-1185">Reference proteome</keyword>